<proteinExistence type="predicted"/>
<dbReference type="InterPro" id="IPR011989">
    <property type="entry name" value="ARM-like"/>
</dbReference>
<dbReference type="PANTHER" id="PTHR12537">
    <property type="entry name" value="RNA BINDING PROTEIN PUMILIO-RELATED"/>
    <property type="match status" value="1"/>
</dbReference>
<evidence type="ECO:0000313" key="6">
    <source>
        <dbReference type="Proteomes" id="UP001189429"/>
    </source>
</evidence>
<gene>
    <name evidence="5" type="ORF">PCOR1329_LOCUS6880</name>
</gene>
<keyword evidence="1" id="KW-0677">Repeat</keyword>
<dbReference type="SMART" id="SM00025">
    <property type="entry name" value="Pumilio"/>
    <property type="match status" value="5"/>
</dbReference>
<feature type="repeat" description="Pumilio" evidence="2">
    <location>
        <begin position="107"/>
        <end position="142"/>
    </location>
</feature>
<dbReference type="EMBL" id="CAUYUJ010001855">
    <property type="protein sequence ID" value="CAK0797954.1"/>
    <property type="molecule type" value="Genomic_DNA"/>
</dbReference>
<dbReference type="Pfam" id="PF00806">
    <property type="entry name" value="PUF"/>
    <property type="match status" value="4"/>
</dbReference>
<feature type="region of interest" description="Disordered" evidence="3">
    <location>
        <begin position="294"/>
        <end position="325"/>
    </location>
</feature>
<dbReference type="PROSITE" id="PS50303">
    <property type="entry name" value="PUM_HD"/>
    <property type="match status" value="1"/>
</dbReference>
<evidence type="ECO:0000256" key="2">
    <source>
        <dbReference type="PROSITE-ProRule" id="PRU00317"/>
    </source>
</evidence>
<feature type="repeat" description="Pumilio" evidence="2">
    <location>
        <begin position="183"/>
        <end position="218"/>
    </location>
</feature>
<keyword evidence="6" id="KW-1185">Reference proteome</keyword>
<feature type="compositionally biased region" description="Basic residues" evidence="3">
    <location>
        <begin position="314"/>
        <end position="324"/>
    </location>
</feature>
<dbReference type="PANTHER" id="PTHR12537:SF12">
    <property type="entry name" value="MATERNAL PROTEIN PUMILIO"/>
    <property type="match status" value="1"/>
</dbReference>
<comment type="caution">
    <text evidence="5">The sequence shown here is derived from an EMBL/GenBank/DDBJ whole genome shotgun (WGS) entry which is preliminary data.</text>
</comment>
<dbReference type="InterPro" id="IPR001313">
    <property type="entry name" value="Pumilio_RNA-bd_rpt"/>
</dbReference>
<dbReference type="InterPro" id="IPR016024">
    <property type="entry name" value="ARM-type_fold"/>
</dbReference>
<sequence>MDGPAMAAPACPTPFPGHSLHRRLRQLPDAPAWAAYLPAGLYPGGLPSPTGKAPSAGSTASRGTVSSAACGCRGRVWALSRDPAGCREVQQAFDLAAEEERVALARELRGHVHEAMRCPHANYVLQKALSSLQPEQLDFVVEELGSKGPVGIVQAARHKYGCRIVQRLLEHGGGAQADRVAEALCADALENCLHPYGNYAIQKVLQHSDPARRRALVGLLREHVAALGEDAYGSSVLTKALACGARDEQLLLVRAMLATPGLLAQMPRRRGGNISARLALKLLEGKELEEAKRQLDGPYHTTGGGRATTPRGARQGRGHRRAPPRSRGILYAAGCSRRKHCMQSGLKTECALVRL</sequence>
<evidence type="ECO:0000256" key="3">
    <source>
        <dbReference type="SAM" id="MobiDB-lite"/>
    </source>
</evidence>
<name>A0ABN9PXZ0_9DINO</name>
<dbReference type="InterPro" id="IPR033133">
    <property type="entry name" value="PUM-HD"/>
</dbReference>
<evidence type="ECO:0000259" key="4">
    <source>
        <dbReference type="PROSITE" id="PS50303"/>
    </source>
</evidence>
<dbReference type="PROSITE" id="PS50302">
    <property type="entry name" value="PUM"/>
    <property type="match status" value="4"/>
</dbReference>
<feature type="repeat" description="Pumilio" evidence="2">
    <location>
        <begin position="143"/>
        <end position="182"/>
    </location>
</feature>
<accession>A0ABN9PXZ0</accession>
<feature type="repeat" description="Pumilio" evidence="2">
    <location>
        <begin position="219"/>
        <end position="254"/>
    </location>
</feature>
<protein>
    <recommendedName>
        <fullName evidence="4">PUM-HD domain-containing protein</fullName>
    </recommendedName>
</protein>
<evidence type="ECO:0000256" key="1">
    <source>
        <dbReference type="ARBA" id="ARBA00022737"/>
    </source>
</evidence>
<feature type="domain" description="PUM-HD" evidence="4">
    <location>
        <begin position="1"/>
        <end position="323"/>
    </location>
</feature>
<reference evidence="5" key="1">
    <citation type="submission" date="2023-10" db="EMBL/GenBank/DDBJ databases">
        <authorList>
            <person name="Chen Y."/>
            <person name="Shah S."/>
            <person name="Dougan E. K."/>
            <person name="Thang M."/>
            <person name="Chan C."/>
        </authorList>
    </citation>
    <scope>NUCLEOTIDE SEQUENCE [LARGE SCALE GENOMIC DNA]</scope>
</reference>
<evidence type="ECO:0000313" key="5">
    <source>
        <dbReference type="EMBL" id="CAK0797954.1"/>
    </source>
</evidence>
<dbReference type="Proteomes" id="UP001189429">
    <property type="component" value="Unassembled WGS sequence"/>
</dbReference>
<organism evidence="5 6">
    <name type="scientific">Prorocentrum cordatum</name>
    <dbReference type="NCBI Taxonomy" id="2364126"/>
    <lineage>
        <taxon>Eukaryota</taxon>
        <taxon>Sar</taxon>
        <taxon>Alveolata</taxon>
        <taxon>Dinophyceae</taxon>
        <taxon>Prorocentrales</taxon>
        <taxon>Prorocentraceae</taxon>
        <taxon>Prorocentrum</taxon>
    </lineage>
</organism>
<dbReference type="SUPFAM" id="SSF48371">
    <property type="entry name" value="ARM repeat"/>
    <property type="match status" value="1"/>
</dbReference>
<dbReference type="Gene3D" id="1.25.10.10">
    <property type="entry name" value="Leucine-rich Repeat Variant"/>
    <property type="match status" value="1"/>
</dbReference>